<comment type="caution">
    <text evidence="9">The sequence shown here is derived from an EMBL/GenBank/DDBJ whole genome shotgun (WGS) entry which is preliminary data.</text>
</comment>
<evidence type="ECO:0000313" key="10">
    <source>
        <dbReference type="Proteomes" id="UP000053398"/>
    </source>
</evidence>
<dbReference type="InterPro" id="IPR003838">
    <property type="entry name" value="ABC3_permease_C"/>
</dbReference>
<feature type="transmembrane region" description="Helical" evidence="7">
    <location>
        <begin position="400"/>
        <end position="421"/>
    </location>
</feature>
<feature type="transmembrane region" description="Helical" evidence="7">
    <location>
        <begin position="713"/>
        <end position="734"/>
    </location>
</feature>
<dbReference type="RefSeq" id="WP_059263343.1">
    <property type="nucleotide sequence ID" value="NZ_KQ948355.1"/>
</dbReference>
<feature type="transmembrane region" description="Helical" evidence="7">
    <location>
        <begin position="254"/>
        <end position="279"/>
    </location>
</feature>
<keyword evidence="5 7" id="KW-1133">Transmembrane helix</keyword>
<evidence type="ECO:0000256" key="7">
    <source>
        <dbReference type="SAM" id="Phobius"/>
    </source>
</evidence>
<feature type="transmembrane region" description="Helical" evidence="7">
    <location>
        <begin position="799"/>
        <end position="819"/>
    </location>
</feature>
<evidence type="ECO:0000259" key="8">
    <source>
        <dbReference type="Pfam" id="PF02687"/>
    </source>
</evidence>
<feature type="transmembrane region" description="Helical" evidence="7">
    <location>
        <begin position="310"/>
        <end position="332"/>
    </location>
</feature>
<keyword evidence="3" id="KW-1003">Cell membrane</keyword>
<dbReference type="PANTHER" id="PTHR30489:SF0">
    <property type="entry name" value="LIPOPROTEIN-RELEASING SYSTEM TRANSMEMBRANE PROTEIN LOLE"/>
    <property type="match status" value="1"/>
</dbReference>
<dbReference type="Pfam" id="PF02687">
    <property type="entry name" value="FtsX"/>
    <property type="match status" value="2"/>
</dbReference>
<evidence type="ECO:0000256" key="3">
    <source>
        <dbReference type="ARBA" id="ARBA00022475"/>
    </source>
</evidence>
<protein>
    <submittedName>
        <fullName evidence="9">ABC transporter permease</fullName>
    </submittedName>
</protein>
<accession>A0A101QDB4</accession>
<proteinExistence type="inferred from homology"/>
<feature type="transmembrane region" description="Helical" evidence="7">
    <location>
        <begin position="433"/>
        <end position="459"/>
    </location>
</feature>
<comment type="subcellular location">
    <subcellularLocation>
        <location evidence="1">Cell membrane</location>
        <topology evidence="1">Multi-pass membrane protein</topology>
    </subcellularLocation>
</comment>
<evidence type="ECO:0000256" key="2">
    <source>
        <dbReference type="ARBA" id="ARBA00005236"/>
    </source>
</evidence>
<dbReference type="Proteomes" id="UP000053398">
    <property type="component" value="Unassembled WGS sequence"/>
</dbReference>
<evidence type="ECO:0000256" key="1">
    <source>
        <dbReference type="ARBA" id="ARBA00004651"/>
    </source>
</evidence>
<feature type="transmembrane region" description="Helical" evidence="7">
    <location>
        <begin position="480"/>
        <end position="503"/>
    </location>
</feature>
<feature type="transmembrane region" description="Helical" evidence="7">
    <location>
        <begin position="755"/>
        <end position="779"/>
    </location>
</feature>
<dbReference type="GO" id="GO:0098797">
    <property type="term" value="C:plasma membrane protein complex"/>
    <property type="evidence" value="ECO:0007669"/>
    <property type="project" value="TreeGrafter"/>
</dbReference>
<comment type="similarity">
    <text evidence="2">Belongs to the ABC-4 integral membrane protein family. LolC/E subfamily.</text>
</comment>
<dbReference type="AlphaFoldDB" id="A0A101QDB4"/>
<dbReference type="InterPro" id="IPR051447">
    <property type="entry name" value="Lipoprotein-release_system"/>
</dbReference>
<keyword evidence="10" id="KW-1185">Reference proteome</keyword>
<organism evidence="9 10">
    <name type="scientific">Streptomyces corchorusii</name>
    <name type="common">Streptomyces chibaensis</name>
    <dbReference type="NCBI Taxonomy" id="1903"/>
    <lineage>
        <taxon>Bacteria</taxon>
        <taxon>Bacillati</taxon>
        <taxon>Actinomycetota</taxon>
        <taxon>Actinomycetes</taxon>
        <taxon>Kitasatosporales</taxon>
        <taxon>Streptomycetaceae</taxon>
        <taxon>Streptomyces</taxon>
    </lineage>
</organism>
<name>A0A101QDB4_STRCK</name>
<dbReference type="PANTHER" id="PTHR30489">
    <property type="entry name" value="LIPOPROTEIN-RELEASING SYSTEM TRANSMEMBRANE PROTEIN LOLE"/>
    <property type="match status" value="1"/>
</dbReference>
<dbReference type="PROSITE" id="PS51257">
    <property type="entry name" value="PROKAR_LIPOPROTEIN"/>
    <property type="match status" value="1"/>
</dbReference>
<evidence type="ECO:0000256" key="6">
    <source>
        <dbReference type="ARBA" id="ARBA00023136"/>
    </source>
</evidence>
<dbReference type="GO" id="GO:0044874">
    <property type="term" value="P:lipoprotein localization to outer membrane"/>
    <property type="evidence" value="ECO:0007669"/>
    <property type="project" value="TreeGrafter"/>
</dbReference>
<reference evidence="9 10" key="1">
    <citation type="submission" date="2015-10" db="EMBL/GenBank/DDBJ databases">
        <title>Draft genome sequence of Streptomyces corchorusii DSM 40340, type strain for the species Streptomyces corchorusii.</title>
        <authorList>
            <person name="Ruckert C."/>
            <person name="Winkler A."/>
            <person name="Kalinowski J."/>
            <person name="Kampfer P."/>
            <person name="Glaeser S."/>
        </authorList>
    </citation>
    <scope>NUCLEOTIDE SEQUENCE [LARGE SCALE GENOMIC DNA]</scope>
    <source>
        <strain evidence="9 10">DSM 40340</strain>
    </source>
</reference>
<feature type="domain" description="ABC3 transporter permease C-terminal" evidence="8">
    <location>
        <begin position="260"/>
        <end position="381"/>
    </location>
</feature>
<sequence length="836" mass="86182">MWRLALRTLKFRRTSFVATFLAMFLGAAIVIGCGGLMETGVRMAAEPQRLGGAPVVVTGEQTYDSTALTERHRIAPGLVGEVARVRGVRAAVGDVSVPATVLKDGKPVTGESASYGHGWASARLTPYTLAAGKTPVAGGEAVLDADLARRAGARPGSSVDIVVQGTVRRFLVSGIAEQRGDHNPDAAVFFTDDEARTLAGGRIDSIGVLPAPGARVAAVADAVRAEVGDRAEVLTGERRGLAELPGTLSSKRTVVILAAVFGSSVVLIVMFGVASTLGLSLQQRAREMALLRAVGSTPHQLRRMILTETAVLSVGSVLLALLPGYAIGRLLFGVLTASGVVSPAIVYHAGWMPMAVGAVVTVLAAAGATRFAGRRAARTEPVAALAESTAGTRWFSVPRLLLALFFLANGIGLAVATATVMEDGPTLASTAGPASVLFCIGLALLAPGITKAMVALLRLPVRALSGLSGQLALRNAATANVRMAGAVAPIVLLIGIATGTLYMQSTEDHVSRTSYDRNILADYVLDSTTGGFAPGVVDRVRATPGVAAASEFVTSRGFVDRAGGPDQVDLRGVSADGVRQSLDLPVVAGSLTGLRGDTVALSDKKAREYGVKVGERLPMHLGDGTAVRPTVVALYADNPKQEYLTLPAATLAPHTGDGLPHQILVRTARGGGADVHARLAALAAQVPGTELDDSSSLAGRNNQIQQILVSANYTIVAMIVGYAAITVVNTLVSVTRKRRAEFGLQRLTGATRAQVLGMLTVEGLLIGVVATVLGTVASATTIVPYSLVKSDSYLPSGSIGIYLAIVGGSLLLVFGATLLPSWRGMRSPAVETVKAA</sequence>
<evidence type="ECO:0000256" key="5">
    <source>
        <dbReference type="ARBA" id="ARBA00022989"/>
    </source>
</evidence>
<feature type="transmembrane region" description="Helical" evidence="7">
    <location>
        <begin position="344"/>
        <end position="368"/>
    </location>
</feature>
<keyword evidence="6 7" id="KW-0472">Membrane</keyword>
<keyword evidence="4 7" id="KW-0812">Transmembrane</keyword>
<dbReference type="EMBL" id="LMWP01000016">
    <property type="protein sequence ID" value="KUN27857.1"/>
    <property type="molecule type" value="Genomic_DNA"/>
</dbReference>
<evidence type="ECO:0000256" key="4">
    <source>
        <dbReference type="ARBA" id="ARBA00022692"/>
    </source>
</evidence>
<feature type="domain" description="ABC3 transporter permease C-terminal" evidence="8">
    <location>
        <begin position="714"/>
        <end position="827"/>
    </location>
</feature>
<evidence type="ECO:0000313" key="9">
    <source>
        <dbReference type="EMBL" id="KUN27857.1"/>
    </source>
</evidence>
<gene>
    <name evidence="9" type="ORF">AQJ11_14715</name>
</gene>